<dbReference type="STRING" id="361279.SAMN05421663_104180"/>
<gene>
    <name evidence="2" type="ORF">SAMN05421663_104180</name>
</gene>
<evidence type="ECO:0000313" key="3">
    <source>
        <dbReference type="Proteomes" id="UP000198666"/>
    </source>
</evidence>
<dbReference type="RefSeq" id="WP_093726974.1">
    <property type="nucleotide sequence ID" value="NZ_FMZB01000004.1"/>
</dbReference>
<name>A0A1G6PNM6_9BACI</name>
<sequence length="176" mass="20292">MKDIILNILTTTLVSGIITAIVTYFLDKRKAKAANAHTKSLQVDSFVRSSSGEEMRSILDDWRSFLFDIGTPLYAKKLQDPDYMRSLINRAFMYSSAETIRRLATYQNFNYRSIDPSKMSNDDKYRMIVMVAGIIVSLKKDFSDENVDVRSILKLKLTDFDKNSHIIDKHISDLNY</sequence>
<keyword evidence="3" id="KW-1185">Reference proteome</keyword>
<reference evidence="3" key="1">
    <citation type="submission" date="2016-10" db="EMBL/GenBank/DDBJ databases">
        <authorList>
            <person name="Varghese N."/>
            <person name="Submissions S."/>
        </authorList>
    </citation>
    <scope>NUCLEOTIDE SEQUENCE [LARGE SCALE GENOMIC DNA]</scope>
    <source>
        <strain evidence="3">DSM 21620</strain>
    </source>
</reference>
<evidence type="ECO:0000256" key="1">
    <source>
        <dbReference type="SAM" id="Phobius"/>
    </source>
</evidence>
<keyword evidence="1" id="KW-0812">Transmembrane</keyword>
<proteinExistence type="predicted"/>
<keyword evidence="1" id="KW-0472">Membrane</keyword>
<accession>A0A1G6PNM6</accession>
<dbReference type="EMBL" id="FMZB01000004">
    <property type="protein sequence ID" value="SDC81116.1"/>
    <property type="molecule type" value="Genomic_DNA"/>
</dbReference>
<dbReference type="AlphaFoldDB" id="A0A1G6PNM6"/>
<dbReference type="OrthoDB" id="2990169at2"/>
<evidence type="ECO:0000313" key="2">
    <source>
        <dbReference type="EMBL" id="SDC81116.1"/>
    </source>
</evidence>
<feature type="transmembrane region" description="Helical" evidence="1">
    <location>
        <begin position="6"/>
        <end position="26"/>
    </location>
</feature>
<keyword evidence="1" id="KW-1133">Transmembrane helix</keyword>
<dbReference type="Proteomes" id="UP000198666">
    <property type="component" value="Unassembled WGS sequence"/>
</dbReference>
<organism evidence="2 3">
    <name type="scientific">Terribacillus halophilus</name>
    <dbReference type="NCBI Taxonomy" id="361279"/>
    <lineage>
        <taxon>Bacteria</taxon>
        <taxon>Bacillati</taxon>
        <taxon>Bacillota</taxon>
        <taxon>Bacilli</taxon>
        <taxon>Bacillales</taxon>
        <taxon>Bacillaceae</taxon>
        <taxon>Terribacillus</taxon>
    </lineage>
</organism>
<protein>
    <submittedName>
        <fullName evidence="2">Uncharacterized protein</fullName>
    </submittedName>
</protein>